<feature type="repeat" description="ANK" evidence="3">
    <location>
        <begin position="82"/>
        <end position="115"/>
    </location>
</feature>
<reference evidence="4" key="1">
    <citation type="submission" date="2021-01" db="EMBL/GenBank/DDBJ databases">
        <authorList>
            <person name="Li R."/>
            <person name="Bekaert M."/>
        </authorList>
    </citation>
    <scope>NUCLEOTIDE SEQUENCE</scope>
    <source>
        <strain evidence="4">Farmed</strain>
    </source>
</reference>
<dbReference type="PROSITE" id="PS50297">
    <property type="entry name" value="ANK_REP_REGION"/>
    <property type="match status" value="2"/>
</dbReference>
<sequence>MDRRKYITSQQQVGNTMLSIAVRSNHVNLVQYLLEECGADVDQFDTSDVSPVTPLWLAVERRHLDAVCLLLQHGADVNAKGEGESPIVLLGAQNINLKIVEILISNGADVNAADEWGYMPLHAAMWNMDLMRLLLESGADMEAKDHNGNTILHLTVCKGFSEICKFLLTHGVSPYVKNNEGNDVFKLAALHREYEILIHLLVTFPYPKDSPKDFFDATTKARLVRNLEIYNPCDYSLDLHALLATEHILGPTSDKTFYALKEAAELTCMRHDFSQSWDIYVHLLQINDQPLHLIDNNLIMGIFQLVYKVYYEHGRIVIPVERAFGIFHGMFRGITFEWDVLEKQGFSLGDDTEPSDLENLQKIFISLLNLLEFIVTLQQTEESTGNPSSPDPVVAVPSPCVLFERIIIEPKETDECQIPNRLYQTRPETDHNDNDQNAVRMRVHGRWEYMDVSLIEEDHYITTKSMCETTYHRLTHASRKLVPAKIPLPLQCLATQVIQSDKIPFQGLLPAALTNMILLH</sequence>
<dbReference type="PANTHER" id="PTHR24189:SF50">
    <property type="entry name" value="ANKYRIN REPEAT AND SOCS BOX PROTEIN 2"/>
    <property type="match status" value="1"/>
</dbReference>
<feature type="repeat" description="ANK" evidence="3">
    <location>
        <begin position="50"/>
        <end position="82"/>
    </location>
</feature>
<gene>
    <name evidence="4" type="ORF">SPHA_19515</name>
</gene>
<evidence type="ECO:0000256" key="1">
    <source>
        <dbReference type="ARBA" id="ARBA00022737"/>
    </source>
</evidence>
<accession>A0A812BPY4</accession>
<organism evidence="4 5">
    <name type="scientific">Acanthosepion pharaonis</name>
    <name type="common">Pharaoh cuttlefish</name>
    <name type="synonym">Sepia pharaonis</name>
    <dbReference type="NCBI Taxonomy" id="158019"/>
    <lineage>
        <taxon>Eukaryota</taxon>
        <taxon>Metazoa</taxon>
        <taxon>Spiralia</taxon>
        <taxon>Lophotrochozoa</taxon>
        <taxon>Mollusca</taxon>
        <taxon>Cephalopoda</taxon>
        <taxon>Coleoidea</taxon>
        <taxon>Decapodiformes</taxon>
        <taxon>Sepiida</taxon>
        <taxon>Sepiina</taxon>
        <taxon>Sepiidae</taxon>
        <taxon>Acanthosepion</taxon>
    </lineage>
</organism>
<dbReference type="InterPro" id="IPR050745">
    <property type="entry name" value="Multifunctional_regulatory"/>
</dbReference>
<dbReference type="EMBL" id="CAHIKZ030000707">
    <property type="protein sequence ID" value="CAE1234772.1"/>
    <property type="molecule type" value="Genomic_DNA"/>
</dbReference>
<dbReference type="Proteomes" id="UP000597762">
    <property type="component" value="Unassembled WGS sequence"/>
</dbReference>
<dbReference type="PROSITE" id="PS50088">
    <property type="entry name" value="ANK_REPEAT"/>
    <property type="match status" value="4"/>
</dbReference>
<evidence type="ECO:0000313" key="4">
    <source>
        <dbReference type="EMBL" id="CAE1234772.1"/>
    </source>
</evidence>
<evidence type="ECO:0000256" key="3">
    <source>
        <dbReference type="PROSITE-ProRule" id="PRU00023"/>
    </source>
</evidence>
<protein>
    <submittedName>
        <fullName evidence="4">Uncharacterized protein</fullName>
    </submittedName>
</protein>
<keyword evidence="1" id="KW-0677">Repeat</keyword>
<comment type="caution">
    <text evidence="4">The sequence shown here is derived from an EMBL/GenBank/DDBJ whole genome shotgun (WGS) entry which is preliminary data.</text>
</comment>
<dbReference type="Gene3D" id="1.25.40.20">
    <property type="entry name" value="Ankyrin repeat-containing domain"/>
    <property type="match status" value="3"/>
</dbReference>
<dbReference type="Pfam" id="PF12796">
    <property type="entry name" value="Ank_2"/>
    <property type="match status" value="2"/>
</dbReference>
<dbReference type="InterPro" id="IPR036770">
    <property type="entry name" value="Ankyrin_rpt-contain_sf"/>
</dbReference>
<dbReference type="AlphaFoldDB" id="A0A812BPY4"/>
<evidence type="ECO:0000256" key="2">
    <source>
        <dbReference type="ARBA" id="ARBA00023043"/>
    </source>
</evidence>
<keyword evidence="2 3" id="KW-0040">ANK repeat</keyword>
<keyword evidence="5" id="KW-1185">Reference proteome</keyword>
<dbReference type="OrthoDB" id="3246549at2759"/>
<feature type="repeat" description="ANK" evidence="3">
    <location>
        <begin position="13"/>
        <end position="46"/>
    </location>
</feature>
<feature type="repeat" description="ANK" evidence="3">
    <location>
        <begin position="147"/>
        <end position="179"/>
    </location>
</feature>
<dbReference type="InterPro" id="IPR002110">
    <property type="entry name" value="Ankyrin_rpt"/>
</dbReference>
<dbReference type="SUPFAM" id="SSF48403">
    <property type="entry name" value="Ankyrin repeat"/>
    <property type="match status" value="1"/>
</dbReference>
<name>A0A812BPY4_ACAPH</name>
<evidence type="ECO:0000313" key="5">
    <source>
        <dbReference type="Proteomes" id="UP000597762"/>
    </source>
</evidence>
<proteinExistence type="predicted"/>
<dbReference type="PANTHER" id="PTHR24189">
    <property type="entry name" value="MYOTROPHIN"/>
    <property type="match status" value="1"/>
</dbReference>
<dbReference type="PRINTS" id="PR01415">
    <property type="entry name" value="ANKYRIN"/>
</dbReference>
<dbReference type="SMART" id="SM00248">
    <property type="entry name" value="ANK"/>
    <property type="match status" value="6"/>
</dbReference>